<dbReference type="STRING" id="406327.Mevan_0200"/>
<reference evidence="2" key="1">
    <citation type="submission" date="2007-06" db="EMBL/GenBank/DDBJ databases">
        <title>Complete sequence of Methanococcus vannielii SB.</title>
        <authorList>
            <consortium name="US DOE Joint Genome Institute"/>
            <person name="Copeland A."/>
            <person name="Lucas S."/>
            <person name="Lapidus A."/>
            <person name="Barry K."/>
            <person name="Glavina del Rio T."/>
            <person name="Dalin E."/>
            <person name="Tice H."/>
            <person name="Pitluck S."/>
            <person name="Chain P."/>
            <person name="Malfatti S."/>
            <person name="Shin M."/>
            <person name="Vergez L."/>
            <person name="Schmutz J."/>
            <person name="Larimer F."/>
            <person name="Land M."/>
            <person name="Hauser L."/>
            <person name="Kyrpides N."/>
            <person name="Anderson I."/>
            <person name="Sieprawska-Lupa M."/>
            <person name="Whitman W.B."/>
            <person name="Richardson P."/>
        </authorList>
    </citation>
    <scope>NUCLEOTIDE SEQUENCE [LARGE SCALE GENOMIC DNA]</scope>
    <source>
        <strain evidence="2">SB</strain>
    </source>
</reference>
<keyword evidence="3" id="KW-1185">Reference proteome</keyword>
<organism evidence="2 3">
    <name type="scientific">Methanococcus vannielii (strain ATCC 35089 / DSM 1224 / JCM 13029 / OCM 148 / SB)</name>
    <dbReference type="NCBI Taxonomy" id="406327"/>
    <lineage>
        <taxon>Archaea</taxon>
        <taxon>Methanobacteriati</taxon>
        <taxon>Methanobacteriota</taxon>
        <taxon>Methanomada group</taxon>
        <taxon>Methanococci</taxon>
        <taxon>Methanococcales</taxon>
        <taxon>Methanococcaceae</taxon>
        <taxon>Methanococcus</taxon>
    </lineage>
</organism>
<gene>
    <name evidence="2" type="ordered locus">Mevan_0200</name>
</gene>
<feature type="transmembrane region" description="Helical" evidence="1">
    <location>
        <begin position="40"/>
        <end position="63"/>
    </location>
</feature>
<evidence type="ECO:0000256" key="1">
    <source>
        <dbReference type="SAM" id="Phobius"/>
    </source>
</evidence>
<dbReference type="eggNOG" id="arCOG03185">
    <property type="taxonomic scope" value="Archaea"/>
</dbReference>
<name>A6UNN8_METVS</name>
<feature type="transmembrane region" description="Helical" evidence="1">
    <location>
        <begin position="196"/>
        <end position="212"/>
    </location>
</feature>
<keyword evidence="1" id="KW-0812">Transmembrane</keyword>
<dbReference type="AlphaFoldDB" id="A6UNN8"/>
<keyword evidence="1" id="KW-1133">Transmembrane helix</keyword>
<feature type="transmembrane region" description="Helical" evidence="1">
    <location>
        <begin position="224"/>
        <end position="249"/>
    </location>
</feature>
<evidence type="ECO:0008006" key="4">
    <source>
        <dbReference type="Google" id="ProtNLM"/>
    </source>
</evidence>
<dbReference type="PROSITE" id="PS51257">
    <property type="entry name" value="PROKAR_LIPOPROTEIN"/>
    <property type="match status" value="1"/>
</dbReference>
<feature type="transmembrane region" description="Helical" evidence="1">
    <location>
        <begin position="333"/>
        <end position="359"/>
    </location>
</feature>
<feature type="transmembrane region" description="Helical" evidence="1">
    <location>
        <begin position="143"/>
        <end position="165"/>
    </location>
</feature>
<feature type="transmembrane region" description="Helical" evidence="1">
    <location>
        <begin position="111"/>
        <end position="136"/>
    </location>
</feature>
<feature type="transmembrane region" description="Helical" evidence="1">
    <location>
        <begin position="404"/>
        <end position="424"/>
    </location>
</feature>
<feature type="transmembrane region" description="Helical" evidence="1">
    <location>
        <begin position="433"/>
        <end position="454"/>
    </location>
</feature>
<protein>
    <recommendedName>
        <fullName evidence="4">Glycosyltransferase RgtA/B/C/D-like domain-containing protein</fullName>
    </recommendedName>
</protein>
<accession>A6UNN8</accession>
<dbReference type="KEGG" id="mvn:Mevan_0200"/>
<dbReference type="OrthoDB" id="137309at2157"/>
<dbReference type="Proteomes" id="UP000001107">
    <property type="component" value="Chromosome"/>
</dbReference>
<sequence>MKNKFIKSFLIISFISLIFACIFAYENPASGYESSIYSSTPILVWLFLCLAASIGYLVSLYSLKNKKHIGIFFGIFSLILCRVIFLTVPPIRGYVSWVGDHMAHIGNIKDIISFGTFGTLDYPIVHIILSAVSLICNLDVTPLSMYSTPFFTLLFVLSIYMLTKITLGNKYAYISLIAVVLFLPSRYNIYLMPNGWALFTLPIFFYAIFKYLDSKNHSWTLISILFLIIYPFFHPQVALYVILTLWLILSLKIFEKIIQIREVNNKIFLNSKGILINISIISLIFSAWLLKSKRFYPNFRILFKSFSGKATSSASIDSKLEKFSKVGMEGFSIITYIIKAMGSELIFVLMSFCSLLSFIKYYKNYSNKCGILTIFTITFLAFFLYVAVNLNIIPGLKSIGADRFIAYVSIFTPILSSIFIFSILKINKPIKNLGILIISIILISSSILGGLNMYPSNYTVLPSPQATLMNFYGYSWLFNNNHDEIEILSIMSVPSRVKDAILGISKVKNTPSRISLPDHFNYYEGVSLRDSVRKDSYVFISEIDRVTYTGIWENVGRFNNMDFEKTYSDKTINLIYSSKEDNIWLVQN</sequence>
<feature type="transmembrane region" description="Helical" evidence="1">
    <location>
        <begin position="70"/>
        <end position="91"/>
    </location>
</feature>
<feature type="transmembrane region" description="Helical" evidence="1">
    <location>
        <begin position="269"/>
        <end position="290"/>
    </location>
</feature>
<dbReference type="EMBL" id="CP000742">
    <property type="protein sequence ID" value="ABR54110.1"/>
    <property type="molecule type" value="Genomic_DNA"/>
</dbReference>
<evidence type="ECO:0000313" key="2">
    <source>
        <dbReference type="EMBL" id="ABR54110.1"/>
    </source>
</evidence>
<dbReference type="HOGENOM" id="CLU_031443_0_0_2"/>
<proteinExistence type="predicted"/>
<evidence type="ECO:0000313" key="3">
    <source>
        <dbReference type="Proteomes" id="UP000001107"/>
    </source>
</evidence>
<dbReference type="RefSeq" id="WP_011972014.1">
    <property type="nucleotide sequence ID" value="NC_009634.1"/>
</dbReference>
<feature type="transmembrane region" description="Helical" evidence="1">
    <location>
        <begin position="371"/>
        <end position="392"/>
    </location>
</feature>
<dbReference type="GeneID" id="5325050"/>
<keyword evidence="1" id="KW-0472">Membrane</keyword>